<reference evidence="3" key="2">
    <citation type="journal article" date="2023" name="IMA Fungus">
        <title>Comparative genomic study of the Penicillium genus elucidates a diverse pangenome and 15 lateral gene transfer events.</title>
        <authorList>
            <person name="Petersen C."/>
            <person name="Sorensen T."/>
            <person name="Nielsen M.R."/>
            <person name="Sondergaard T.E."/>
            <person name="Sorensen J.L."/>
            <person name="Fitzpatrick D.A."/>
            <person name="Frisvad J.C."/>
            <person name="Nielsen K.L."/>
        </authorList>
    </citation>
    <scope>NUCLEOTIDE SEQUENCE</scope>
    <source>
        <strain evidence="2">IBT 35673</strain>
        <strain evidence="3">IBT 35675</strain>
    </source>
</reference>
<dbReference type="EMBL" id="JAPZBQ010000003">
    <property type="protein sequence ID" value="KAJ5338202.1"/>
    <property type="molecule type" value="Genomic_DNA"/>
</dbReference>
<dbReference type="Proteomes" id="UP001148299">
    <property type="component" value="Unassembled WGS sequence"/>
</dbReference>
<dbReference type="EMBL" id="JAPZBR010000008">
    <property type="protein sequence ID" value="KAJ5341063.1"/>
    <property type="molecule type" value="Genomic_DNA"/>
</dbReference>
<accession>A0A9W9QU48</accession>
<protein>
    <submittedName>
        <fullName evidence="3">Uncharacterized protein</fullName>
    </submittedName>
</protein>
<comment type="caution">
    <text evidence="3">The sequence shown here is derived from an EMBL/GenBank/DDBJ whole genome shotgun (WGS) entry which is preliminary data.</text>
</comment>
<dbReference type="Proteomes" id="UP001147695">
    <property type="component" value="Unassembled WGS sequence"/>
</dbReference>
<gene>
    <name evidence="2" type="ORF">N7452_004930</name>
    <name evidence="3" type="ORF">N7541_010187</name>
</gene>
<evidence type="ECO:0000313" key="4">
    <source>
        <dbReference type="Proteomes" id="UP001148299"/>
    </source>
</evidence>
<organism evidence="3 4">
    <name type="scientific">Penicillium brevicompactum</name>
    <dbReference type="NCBI Taxonomy" id="5074"/>
    <lineage>
        <taxon>Eukaryota</taxon>
        <taxon>Fungi</taxon>
        <taxon>Dikarya</taxon>
        <taxon>Ascomycota</taxon>
        <taxon>Pezizomycotina</taxon>
        <taxon>Eurotiomycetes</taxon>
        <taxon>Eurotiomycetidae</taxon>
        <taxon>Eurotiales</taxon>
        <taxon>Aspergillaceae</taxon>
        <taxon>Penicillium</taxon>
    </lineage>
</organism>
<sequence>MQLINVSALACALLSAAGLASPAPPATWKTAATVQLANDHSGANANVAVPLDGVKRPIQELWGHTAVAQHGLVFASSAQLTAFDQTTVCKITEESGVIATLTAEKTWVSVGGHVEDLCSAYIECECARKL</sequence>
<proteinExistence type="predicted"/>
<name>A0A9W9QU48_PENBR</name>
<evidence type="ECO:0000256" key="1">
    <source>
        <dbReference type="SAM" id="SignalP"/>
    </source>
</evidence>
<feature type="chain" id="PRO_5041114776" evidence="1">
    <location>
        <begin position="23"/>
        <end position="130"/>
    </location>
</feature>
<keyword evidence="4" id="KW-1185">Reference proteome</keyword>
<feature type="signal peptide" evidence="1">
    <location>
        <begin position="1"/>
        <end position="22"/>
    </location>
</feature>
<dbReference type="AlphaFoldDB" id="A0A9W9QU48"/>
<reference evidence="3" key="1">
    <citation type="submission" date="2022-12" db="EMBL/GenBank/DDBJ databases">
        <authorList>
            <person name="Petersen C."/>
        </authorList>
    </citation>
    <scope>NUCLEOTIDE SEQUENCE</scope>
    <source>
        <strain evidence="2">IBT 35673</strain>
        <strain evidence="3">IBT 35675</strain>
    </source>
</reference>
<keyword evidence="1" id="KW-0732">Signal</keyword>
<evidence type="ECO:0000313" key="3">
    <source>
        <dbReference type="EMBL" id="KAJ5341063.1"/>
    </source>
</evidence>
<evidence type="ECO:0000313" key="2">
    <source>
        <dbReference type="EMBL" id="KAJ5338202.1"/>
    </source>
</evidence>